<evidence type="ECO:0000313" key="6">
    <source>
        <dbReference type="EMBL" id="CAD8708451.1"/>
    </source>
</evidence>
<evidence type="ECO:0000259" key="5">
    <source>
        <dbReference type="Pfam" id="PF13439"/>
    </source>
</evidence>
<protein>
    <recommendedName>
        <fullName evidence="7">Glycosyltransferase 2-like domain-containing protein</fullName>
    </recommendedName>
</protein>
<keyword evidence="1" id="KW-0808">Transferase</keyword>
<evidence type="ECO:0000259" key="3">
    <source>
        <dbReference type="Pfam" id="PF00534"/>
    </source>
</evidence>
<feature type="domain" description="Glycosyl transferase family 1" evidence="3">
    <location>
        <begin position="359"/>
        <end position="518"/>
    </location>
</feature>
<proteinExistence type="predicted"/>
<dbReference type="PANTHER" id="PTHR22916">
    <property type="entry name" value="GLYCOSYLTRANSFERASE"/>
    <property type="match status" value="1"/>
</dbReference>
<dbReference type="Pfam" id="PF00535">
    <property type="entry name" value="Glycos_transf_2"/>
    <property type="match status" value="1"/>
</dbReference>
<keyword evidence="1" id="KW-0328">Glycosyltransferase</keyword>
<keyword evidence="2" id="KW-1133">Transmembrane helix</keyword>
<feature type="domain" description="Glycosyltransferase 2-like" evidence="4">
    <location>
        <begin position="564"/>
        <end position="731"/>
    </location>
</feature>
<dbReference type="Pfam" id="PF13439">
    <property type="entry name" value="Glyco_transf_4"/>
    <property type="match status" value="1"/>
</dbReference>
<dbReference type="EMBL" id="HBFC01018678">
    <property type="protein sequence ID" value="CAD8708451.1"/>
    <property type="molecule type" value="Transcribed_RNA"/>
</dbReference>
<dbReference type="Gene3D" id="3.90.550.10">
    <property type="entry name" value="Spore Coat Polysaccharide Biosynthesis Protein SpsA, Chain A"/>
    <property type="match status" value="1"/>
</dbReference>
<evidence type="ECO:0000256" key="1">
    <source>
        <dbReference type="ARBA" id="ARBA00022676"/>
    </source>
</evidence>
<dbReference type="CDD" id="cd03801">
    <property type="entry name" value="GT4_PimA-like"/>
    <property type="match status" value="1"/>
</dbReference>
<dbReference type="InterPro" id="IPR028098">
    <property type="entry name" value="Glyco_trans_4-like_N"/>
</dbReference>
<keyword evidence="2" id="KW-0472">Membrane</keyword>
<evidence type="ECO:0000259" key="4">
    <source>
        <dbReference type="Pfam" id="PF00535"/>
    </source>
</evidence>
<dbReference type="PANTHER" id="PTHR22916:SF30">
    <property type="entry name" value="IPT_TIG DOMAIN-CONTAINING PROTEIN"/>
    <property type="match status" value="1"/>
</dbReference>
<name>A0A7S0SKI0_9CHLO</name>
<dbReference type="InterPro" id="IPR001296">
    <property type="entry name" value="Glyco_trans_1"/>
</dbReference>
<evidence type="ECO:0008006" key="7">
    <source>
        <dbReference type="Google" id="ProtNLM"/>
    </source>
</evidence>
<dbReference type="InterPro" id="IPR029044">
    <property type="entry name" value="Nucleotide-diphossugar_trans"/>
</dbReference>
<dbReference type="SUPFAM" id="SSF53448">
    <property type="entry name" value="Nucleotide-diphospho-sugar transferases"/>
    <property type="match status" value="1"/>
</dbReference>
<sequence length="1044" mass="117849">MLPQVNPHAYRNKPMGWRKYQPVIFTALLIGFPLSNVLLFFCTQMFPLLSGMMDSGTPAVISVSEHSHHGLSASTHTHSKFNLSEGDGVYKKRSNATGKNDSKAEKYGYLDAMVQKDPTYHTYESFFVTGAQSWRIQKYGRVCIVSDDFLGLVVSSGAGTVMTTLAETLSNNGFDVTLLYTRGDFAQTADVEFWVQYYLSRGIRLVPLPHTPIVYDVPDDVAISHRTYVWLSQQQWFDAVHFPDRRGRAYFTLTAKKQNIAFMHTYFIVHCIAPHIWHKTNSLQTLDTIHDLIMDHLERQSIKMADYVISPSEYMLKWMEDNGWPLNRERTAVHPNLLPAWVQRRARVLNEEVVVLELVFFTRFELRKGIVLFCDLLDQLALRGDKKDMEGVKVTFLGQLPDSIDEKLTMKGGVRVRTDEYIKQRAKKWKFPWQILKDMDTQARFDYLAGGNRLAVLPSLMENSAYTVLECLVMGIPLVASDVGGTSELVHPDDTGRILTEPTPKPLAKRIREILREGLRPARPRVFVNVDKTWVVWHHMLMNQAKASSTAMATLQQYEEPLVSVIIVTYNNPGFLKQALQSISEQEYAQSKIEIVLVDDGSTLPEAQAYLKVLSEEFERKGWTYRQQDNRGPGAARNLGAGFAKGEFIMFMDDDNYAKAREISTFVSVAMHTKADVLTCTNDYFYGNDAPGLDRTPTGRWVPLGAATTVGMFQNLYGDTNAMIRRRVFNDLGGFPEDYGYALEDWELFSKSVLGGYKLESIPEPLYWYRLRDTSHSHSTAKFGNSARTIRPYLKQIPQGLHHLVLFAQGMKDSHDLAHVELESKHAGMKELRKMLKALASALSALCSEGKIPQDSQNLLQNNQFNLPGPVGGAPVLGWRPFGGGYIHDPSGGRISYGSTDAYAVRMHNTEWKESRGAMQLVILDQDEPAAVVVSGWSKALDISGAADSGYAIYIDISFKDGKRLWGYTISFDTGTHGWQFKAGVIDPEVAIHSLQLYTMFRWHAGTAWFDDLSVNTLKEGLCDYTQLTLEGLAESHEKEKDEL</sequence>
<dbReference type="GO" id="GO:0016757">
    <property type="term" value="F:glycosyltransferase activity"/>
    <property type="evidence" value="ECO:0007669"/>
    <property type="project" value="UniProtKB-KW"/>
</dbReference>
<dbReference type="SUPFAM" id="SSF53756">
    <property type="entry name" value="UDP-Glycosyltransferase/glycogen phosphorylase"/>
    <property type="match status" value="1"/>
</dbReference>
<accession>A0A7S0SKI0</accession>
<feature type="transmembrane region" description="Helical" evidence="2">
    <location>
        <begin position="20"/>
        <end position="41"/>
    </location>
</feature>
<dbReference type="AlphaFoldDB" id="A0A7S0SKI0"/>
<dbReference type="Gene3D" id="2.60.120.260">
    <property type="entry name" value="Galactose-binding domain-like"/>
    <property type="match status" value="1"/>
</dbReference>
<organism evidence="6">
    <name type="scientific">Mantoniella antarctica</name>
    <dbReference type="NCBI Taxonomy" id="81844"/>
    <lineage>
        <taxon>Eukaryota</taxon>
        <taxon>Viridiplantae</taxon>
        <taxon>Chlorophyta</taxon>
        <taxon>Mamiellophyceae</taxon>
        <taxon>Mamiellales</taxon>
        <taxon>Mamiellaceae</taxon>
        <taxon>Mantoniella</taxon>
    </lineage>
</organism>
<dbReference type="CDD" id="cd00761">
    <property type="entry name" value="Glyco_tranf_GTA_type"/>
    <property type="match status" value="1"/>
</dbReference>
<dbReference type="Gene3D" id="3.40.50.2000">
    <property type="entry name" value="Glycogen Phosphorylase B"/>
    <property type="match status" value="2"/>
</dbReference>
<feature type="domain" description="Glycosyltransferase subfamily 4-like N-terminal" evidence="5">
    <location>
        <begin position="156"/>
        <end position="336"/>
    </location>
</feature>
<keyword evidence="2" id="KW-0812">Transmembrane</keyword>
<dbReference type="InterPro" id="IPR001173">
    <property type="entry name" value="Glyco_trans_2-like"/>
</dbReference>
<reference evidence="6" key="1">
    <citation type="submission" date="2021-01" db="EMBL/GenBank/DDBJ databases">
        <authorList>
            <person name="Corre E."/>
            <person name="Pelletier E."/>
            <person name="Niang G."/>
            <person name="Scheremetjew M."/>
            <person name="Finn R."/>
            <person name="Kale V."/>
            <person name="Holt S."/>
            <person name="Cochrane G."/>
            <person name="Meng A."/>
            <person name="Brown T."/>
            <person name="Cohen L."/>
        </authorList>
    </citation>
    <scope>NUCLEOTIDE SEQUENCE</scope>
    <source>
        <strain evidence="6">SL-175</strain>
    </source>
</reference>
<evidence type="ECO:0000256" key="2">
    <source>
        <dbReference type="SAM" id="Phobius"/>
    </source>
</evidence>
<gene>
    <name evidence="6" type="ORF">MANT1106_LOCUS11134</name>
</gene>
<dbReference type="Pfam" id="PF00534">
    <property type="entry name" value="Glycos_transf_1"/>
    <property type="match status" value="1"/>
</dbReference>